<reference evidence="1" key="1">
    <citation type="submission" date="2011-04" db="EMBL/GenBank/DDBJ databases">
        <title>Evolution of plant cell wall degrading machinery underlies the functional diversity of forest fungi.</title>
        <authorList>
            <consortium name="US DOE Joint Genome Institute (JGI-PGF)"/>
            <person name="Eastwood D.C."/>
            <person name="Floudas D."/>
            <person name="Binder M."/>
            <person name="Majcherczyk A."/>
            <person name="Schneider P."/>
            <person name="Aerts A."/>
            <person name="Asiegbu F.O."/>
            <person name="Baker S.E."/>
            <person name="Barry K."/>
            <person name="Bendiksby M."/>
            <person name="Blumentritt M."/>
            <person name="Coutinho P.M."/>
            <person name="Cullen D."/>
            <person name="Cullen D."/>
            <person name="Gathman A."/>
            <person name="Goodell B."/>
            <person name="Henrissat B."/>
            <person name="Ihrmark K."/>
            <person name="Kauserud H."/>
            <person name="Kohler A."/>
            <person name="LaButti K."/>
            <person name="Lapidus A."/>
            <person name="Lavin J.L."/>
            <person name="Lee Y.-H."/>
            <person name="Lindquist E."/>
            <person name="Lilly W."/>
            <person name="Lucas S."/>
            <person name="Morin E."/>
            <person name="Murat C."/>
            <person name="Oguiza J.A."/>
            <person name="Park J."/>
            <person name="Pisabarro A.G."/>
            <person name="Riley R."/>
            <person name="Rosling A."/>
            <person name="Salamov A."/>
            <person name="Schmidt O."/>
            <person name="Schmutz J."/>
            <person name="Skrede I."/>
            <person name="Stenlid J."/>
            <person name="Wiebenga A."/>
            <person name="Xie X."/>
            <person name="Kues U."/>
            <person name="Hibbett D.S."/>
            <person name="Hoffmeister D."/>
            <person name="Hogberg N."/>
            <person name="Martin F."/>
            <person name="Grigoriev I.V."/>
            <person name="Watkinson S.C."/>
        </authorList>
    </citation>
    <scope>NUCLEOTIDE SEQUENCE</scope>
    <source>
        <strain evidence="1">S7.9</strain>
    </source>
</reference>
<dbReference type="EMBL" id="GL945428">
    <property type="protein sequence ID" value="EGO30109.1"/>
    <property type="molecule type" value="Genomic_DNA"/>
</dbReference>
<proteinExistence type="predicted"/>
<dbReference type="GeneID" id="18816080"/>
<accession>F8ND23</accession>
<dbReference type="HOGENOM" id="CLU_096875_0_0_1"/>
<dbReference type="RefSeq" id="XP_007311993.1">
    <property type="nucleotide sequence ID" value="XM_007311931.1"/>
</dbReference>
<protein>
    <submittedName>
        <fullName evidence="1">Uncharacterized protein</fullName>
    </submittedName>
</protein>
<dbReference type="OrthoDB" id="2910790at2759"/>
<sequence>MRSIQLPYTLEDRSGLLSASDYGDIYDRLFLRVAPHPQQPERNVWAIYNMGRRSSRHGDSRHFDKHPAVVLVFGKDGELGDIHFVQPPASSSVPMSKYLRKTTLFGGSLSRKFKGSDGGEYRWIYQTVDNHEWSCLNGENYLVAHFDLKPPNIPVYGVSGNTLTVHEGFAHLVIEILASLTIMRYIAEHRL</sequence>
<name>F8ND23_SERL9</name>
<evidence type="ECO:0000313" key="1">
    <source>
        <dbReference type="EMBL" id="EGO30109.1"/>
    </source>
</evidence>
<dbReference type="AlphaFoldDB" id="F8ND23"/>
<dbReference type="KEGG" id="sla:SERLADRAFT_444230"/>
<gene>
    <name evidence="1" type="ORF">SERLADRAFT_444230</name>
</gene>
<organism>
    <name type="scientific">Serpula lacrymans var. lacrymans (strain S7.9)</name>
    <name type="common">Dry rot fungus</name>
    <dbReference type="NCBI Taxonomy" id="578457"/>
    <lineage>
        <taxon>Eukaryota</taxon>
        <taxon>Fungi</taxon>
        <taxon>Dikarya</taxon>
        <taxon>Basidiomycota</taxon>
        <taxon>Agaricomycotina</taxon>
        <taxon>Agaricomycetes</taxon>
        <taxon>Agaricomycetidae</taxon>
        <taxon>Boletales</taxon>
        <taxon>Coniophorineae</taxon>
        <taxon>Serpulaceae</taxon>
        <taxon>Serpula</taxon>
    </lineage>
</organism>
<dbReference type="Proteomes" id="UP000008064">
    <property type="component" value="Unassembled WGS sequence"/>
</dbReference>